<sequence length="140" mass="15753">MLLENLAVGSTTPHDSPINTGERVPGALVETVIVRISLRQHAEPRGDSARIRAIKPSCVIQHFPLSDVLVYSQSRVGRDTRNQGAPRRELARFFGVEWTDQTAVLVRQVEVTCTSTTKDGRVSHFNARGWLRAQRDPRRR</sequence>
<dbReference type="KEGG" id="nde:NIDE2476"/>
<evidence type="ECO:0000313" key="2">
    <source>
        <dbReference type="EMBL" id="CBK42186.1"/>
    </source>
</evidence>
<gene>
    <name evidence="2" type="ORF">NIDE2476</name>
</gene>
<reference evidence="2 3" key="1">
    <citation type="journal article" date="2010" name="Proc. Natl. Acad. Sci. U.S.A.">
        <title>A Nitrospira metagenome illuminates the physiology and evolution of globally important nitrite-oxidizing bacteria.</title>
        <authorList>
            <person name="Lucker S."/>
            <person name="Wagner M."/>
            <person name="Maixner F."/>
            <person name="Pelletier E."/>
            <person name="Koch H."/>
            <person name="Vacherie B."/>
            <person name="Rattei T."/>
            <person name="Sinninghe Damste J."/>
            <person name="Spieck E."/>
            <person name="Le Paslier D."/>
            <person name="Daims H."/>
        </authorList>
    </citation>
    <scope>NUCLEOTIDE SEQUENCE [LARGE SCALE GENOMIC DNA]</scope>
</reference>
<feature type="compositionally biased region" description="Polar residues" evidence="1">
    <location>
        <begin position="8"/>
        <end position="19"/>
    </location>
</feature>
<proteinExistence type="predicted"/>
<protein>
    <submittedName>
        <fullName evidence="2">Uncharacterized protein</fullName>
    </submittedName>
</protein>
<organism evidence="2 3">
    <name type="scientific">Nitrospira defluvii</name>
    <dbReference type="NCBI Taxonomy" id="330214"/>
    <lineage>
        <taxon>Bacteria</taxon>
        <taxon>Pseudomonadati</taxon>
        <taxon>Nitrospirota</taxon>
        <taxon>Nitrospiria</taxon>
        <taxon>Nitrospirales</taxon>
        <taxon>Nitrospiraceae</taxon>
        <taxon>Nitrospira</taxon>
    </lineage>
</organism>
<name>D8PFZ9_9BACT</name>
<dbReference type="STRING" id="330214.NIDE2476"/>
<keyword evidence="3" id="KW-1185">Reference proteome</keyword>
<evidence type="ECO:0000313" key="3">
    <source>
        <dbReference type="Proteomes" id="UP000001660"/>
    </source>
</evidence>
<dbReference type="Proteomes" id="UP000001660">
    <property type="component" value="Chromosome"/>
</dbReference>
<feature type="region of interest" description="Disordered" evidence="1">
    <location>
        <begin position="1"/>
        <end position="22"/>
    </location>
</feature>
<dbReference type="AlphaFoldDB" id="D8PFZ9"/>
<dbReference type="HOGENOM" id="CLU_1831478_0_0_0"/>
<evidence type="ECO:0000256" key="1">
    <source>
        <dbReference type="SAM" id="MobiDB-lite"/>
    </source>
</evidence>
<accession>D8PFZ9</accession>
<dbReference type="EMBL" id="FP929003">
    <property type="protein sequence ID" value="CBK42186.1"/>
    <property type="molecule type" value="Genomic_DNA"/>
</dbReference>